<dbReference type="STRING" id="1834181.A5880_001296"/>
<protein>
    <submittedName>
        <fullName evidence="2">Uncharacterized protein</fullName>
    </submittedName>
</protein>
<name>A0A242CLF2_9ENTE</name>
<dbReference type="EMBL" id="NGLE02000001">
    <property type="protein sequence ID" value="MEI5992680.1"/>
    <property type="molecule type" value="Genomic_DNA"/>
</dbReference>
<evidence type="ECO:0000313" key="3">
    <source>
        <dbReference type="Proteomes" id="UP000195139"/>
    </source>
</evidence>
<gene>
    <name evidence="1" type="ORF">A5880_000202</name>
    <name evidence="2" type="ORF">A5880_001296</name>
</gene>
<evidence type="ECO:0000313" key="2">
    <source>
        <dbReference type="EMBL" id="OTO10612.1"/>
    </source>
</evidence>
<sequence length="173" mass="19463">MTLEQDFEPKILLFFLLKKVNKVINRLLLFILIALPFITSASSVYAAEVSFHKIGDSVSTWHSKLLNGIHWTEQGSNMMTADENPAFFIEHGIPVTKPGAGFESIPEKDRLALIAYYGYQTNPNALTYTITQHIIWETLGNELLTTQVGNAFRVLSNVQIKKILTLIRIIGIT</sequence>
<evidence type="ECO:0000313" key="1">
    <source>
        <dbReference type="EMBL" id="MEI5992680.1"/>
    </source>
</evidence>
<reference evidence="1 3" key="2">
    <citation type="submission" date="2018-07" db="EMBL/GenBank/DDBJ databases">
        <title>The Genome Sequence of Enterococcus sp. DIV0659b.</title>
        <authorList>
            <consortium name="The Broad Institute Genomics Platform"/>
            <consortium name="The Broad Institute Genomic Center for Infectious Diseases"/>
            <person name="Earl A."/>
            <person name="Manson A."/>
            <person name="Schwartman J."/>
            <person name="Gilmore M."/>
            <person name="Abouelleil A."/>
            <person name="Cao P."/>
            <person name="Chapman S."/>
            <person name="Cusick C."/>
            <person name="Shea T."/>
            <person name="Young S."/>
            <person name="Neafsey D."/>
            <person name="Nusbaum C."/>
            <person name="Birren B."/>
        </authorList>
    </citation>
    <scope>NUCLEOTIDE SEQUENCE [LARGE SCALE GENOMIC DNA]</scope>
    <source>
        <strain evidence="1 3">4G2_DIV0659</strain>
    </source>
</reference>
<organism evidence="2">
    <name type="scientific">Candidatus Enterococcus mansonii</name>
    <dbReference type="NCBI Taxonomy" id="1834181"/>
    <lineage>
        <taxon>Bacteria</taxon>
        <taxon>Bacillati</taxon>
        <taxon>Bacillota</taxon>
        <taxon>Bacilli</taxon>
        <taxon>Lactobacillales</taxon>
        <taxon>Enterococcaceae</taxon>
        <taxon>Enterococcus</taxon>
    </lineage>
</organism>
<proteinExistence type="predicted"/>
<comment type="caution">
    <text evidence="2">The sequence shown here is derived from an EMBL/GenBank/DDBJ whole genome shotgun (WGS) entry which is preliminary data.</text>
</comment>
<dbReference type="Proteomes" id="UP000195139">
    <property type="component" value="Unassembled WGS sequence"/>
</dbReference>
<dbReference type="EMBL" id="NGLE01000001">
    <property type="protein sequence ID" value="OTO10612.1"/>
    <property type="molecule type" value="Genomic_DNA"/>
</dbReference>
<dbReference type="RefSeq" id="WP_086330222.1">
    <property type="nucleotide sequence ID" value="NZ_NGLE02000001.1"/>
</dbReference>
<accession>A0A242CLF2</accession>
<dbReference type="OrthoDB" id="2216808at2"/>
<keyword evidence="3" id="KW-1185">Reference proteome</keyword>
<reference evidence="2" key="1">
    <citation type="submission" date="2017-05" db="EMBL/GenBank/DDBJ databases">
        <title>The Genome Sequence of Enterococcus sp. 4G2_DIV0659.</title>
        <authorList>
            <consortium name="The Broad Institute Genomics Platform"/>
            <consortium name="The Broad Institute Genomic Center for Infectious Diseases"/>
            <person name="Earl A."/>
            <person name="Manson A."/>
            <person name="Schwartman J."/>
            <person name="Gilmore M."/>
            <person name="Abouelleil A."/>
            <person name="Cao P."/>
            <person name="Chapman S."/>
            <person name="Cusick C."/>
            <person name="Shea T."/>
            <person name="Young S."/>
            <person name="Neafsey D."/>
            <person name="Nusbaum C."/>
            <person name="Birren B."/>
        </authorList>
    </citation>
    <scope>NUCLEOTIDE SEQUENCE [LARGE SCALE GENOMIC DNA]</scope>
    <source>
        <strain evidence="2">4G2_DIV0659</strain>
    </source>
</reference>
<dbReference type="AlphaFoldDB" id="A0A242CLF2"/>